<dbReference type="GO" id="GO:0019706">
    <property type="term" value="F:protein-cysteine S-palmitoyltransferase activity"/>
    <property type="evidence" value="ECO:0000318"/>
    <property type="project" value="GO_Central"/>
</dbReference>
<feature type="transmembrane region" description="Helical" evidence="8">
    <location>
        <begin position="12"/>
        <end position="35"/>
    </location>
</feature>
<feature type="region of interest" description="Disordered" evidence="9">
    <location>
        <begin position="598"/>
        <end position="678"/>
    </location>
</feature>
<feature type="region of interest" description="Disordered" evidence="9">
    <location>
        <begin position="386"/>
        <end position="412"/>
    </location>
</feature>
<dbReference type="OMA" id="FANNGNW"/>
<keyword evidence="7 8" id="KW-0012">Acyltransferase</keyword>
<feature type="transmembrane region" description="Helical" evidence="8">
    <location>
        <begin position="41"/>
        <end position="62"/>
    </location>
</feature>
<dbReference type="STRING" id="29655.A0A0K9NTQ1"/>
<feature type="compositionally biased region" description="Polar residues" evidence="9">
    <location>
        <begin position="604"/>
        <end position="615"/>
    </location>
</feature>
<keyword evidence="5 8" id="KW-1133">Transmembrane helix</keyword>
<dbReference type="PANTHER" id="PTHR22883">
    <property type="entry name" value="ZINC FINGER DHHC DOMAIN CONTAINING PROTEIN"/>
    <property type="match status" value="1"/>
</dbReference>
<feature type="region of interest" description="Disordered" evidence="9">
    <location>
        <begin position="448"/>
        <end position="522"/>
    </location>
</feature>
<feature type="compositionally biased region" description="Low complexity" evidence="9">
    <location>
        <begin position="457"/>
        <end position="473"/>
    </location>
</feature>
<dbReference type="GO" id="GO:0016020">
    <property type="term" value="C:membrane"/>
    <property type="evidence" value="ECO:0007669"/>
    <property type="project" value="UniProtKB-SubCell"/>
</dbReference>
<accession>A0A0K9NTQ1</accession>
<dbReference type="InterPro" id="IPR001594">
    <property type="entry name" value="Palmitoyltrfase_DHHC"/>
</dbReference>
<reference evidence="12" key="1">
    <citation type="journal article" date="2016" name="Nature">
        <title>The genome of the seagrass Zostera marina reveals angiosperm adaptation to the sea.</title>
        <authorList>
            <person name="Olsen J.L."/>
            <person name="Rouze P."/>
            <person name="Verhelst B."/>
            <person name="Lin Y.-C."/>
            <person name="Bayer T."/>
            <person name="Collen J."/>
            <person name="Dattolo E."/>
            <person name="De Paoli E."/>
            <person name="Dittami S."/>
            <person name="Maumus F."/>
            <person name="Michel G."/>
            <person name="Kersting A."/>
            <person name="Lauritano C."/>
            <person name="Lohaus R."/>
            <person name="Toepel M."/>
            <person name="Tonon T."/>
            <person name="Vanneste K."/>
            <person name="Amirebrahimi M."/>
            <person name="Brakel J."/>
            <person name="Bostroem C."/>
            <person name="Chovatia M."/>
            <person name="Grimwood J."/>
            <person name="Jenkins J.W."/>
            <person name="Jueterbock A."/>
            <person name="Mraz A."/>
            <person name="Stam W.T."/>
            <person name="Tice H."/>
            <person name="Bornberg-Bauer E."/>
            <person name="Green P.J."/>
            <person name="Pearson G.A."/>
            <person name="Procaccini G."/>
            <person name="Duarte C.M."/>
            <person name="Schmutz J."/>
            <person name="Reusch T.B.H."/>
            <person name="Van de Peer Y."/>
        </authorList>
    </citation>
    <scope>NUCLEOTIDE SEQUENCE [LARGE SCALE GENOMIC DNA]</scope>
    <source>
        <strain evidence="12">cv. Finnish</strain>
    </source>
</reference>
<dbReference type="Pfam" id="PF01529">
    <property type="entry name" value="DHHC"/>
    <property type="match status" value="1"/>
</dbReference>
<keyword evidence="4 8" id="KW-0812">Transmembrane</keyword>
<evidence type="ECO:0000256" key="7">
    <source>
        <dbReference type="ARBA" id="ARBA00023315"/>
    </source>
</evidence>
<evidence type="ECO:0000259" key="10">
    <source>
        <dbReference type="Pfam" id="PF01529"/>
    </source>
</evidence>
<dbReference type="EMBL" id="LFYR01001802">
    <property type="protein sequence ID" value="KMZ59335.1"/>
    <property type="molecule type" value="Genomic_DNA"/>
</dbReference>
<dbReference type="GO" id="GO:0005794">
    <property type="term" value="C:Golgi apparatus"/>
    <property type="evidence" value="ECO:0000318"/>
    <property type="project" value="GO_Central"/>
</dbReference>
<comment type="subcellular location">
    <subcellularLocation>
        <location evidence="1">Membrane</location>
        <topology evidence="1">Multi-pass membrane protein</topology>
    </subcellularLocation>
</comment>
<comment type="domain">
    <text evidence="8">The DHHC domain is required for palmitoyltransferase activity.</text>
</comment>
<dbReference type="Proteomes" id="UP000036987">
    <property type="component" value="Unassembled WGS sequence"/>
</dbReference>
<feature type="compositionally biased region" description="Pro residues" evidence="9">
    <location>
        <begin position="618"/>
        <end position="630"/>
    </location>
</feature>
<comment type="similarity">
    <text evidence="2 8">Belongs to the DHHC palmitoyltransferase family.</text>
</comment>
<feature type="compositionally biased region" description="Polar residues" evidence="9">
    <location>
        <begin position="662"/>
        <end position="678"/>
    </location>
</feature>
<evidence type="ECO:0000256" key="4">
    <source>
        <dbReference type="ARBA" id="ARBA00022692"/>
    </source>
</evidence>
<evidence type="ECO:0000313" key="11">
    <source>
        <dbReference type="EMBL" id="KMZ59335.1"/>
    </source>
</evidence>
<dbReference type="InterPro" id="IPR039859">
    <property type="entry name" value="PFA4/ZDH16/20/ERF2-like"/>
</dbReference>
<evidence type="ECO:0000256" key="1">
    <source>
        <dbReference type="ARBA" id="ARBA00004141"/>
    </source>
</evidence>
<dbReference type="GO" id="GO:0005783">
    <property type="term" value="C:endoplasmic reticulum"/>
    <property type="evidence" value="ECO:0000318"/>
    <property type="project" value="GO_Central"/>
</dbReference>
<name>A0A0K9NTQ1_ZOSMR</name>
<feature type="transmembrane region" description="Helical" evidence="8">
    <location>
        <begin position="228"/>
        <end position="258"/>
    </location>
</feature>
<evidence type="ECO:0000256" key="5">
    <source>
        <dbReference type="ARBA" id="ARBA00022989"/>
    </source>
</evidence>
<keyword evidence="3 8" id="KW-0808">Transferase</keyword>
<evidence type="ECO:0000313" key="12">
    <source>
        <dbReference type="Proteomes" id="UP000036987"/>
    </source>
</evidence>
<dbReference type="AlphaFoldDB" id="A0A0K9NTQ1"/>
<feature type="transmembrane region" description="Helical" evidence="8">
    <location>
        <begin position="278"/>
        <end position="304"/>
    </location>
</feature>
<evidence type="ECO:0000256" key="8">
    <source>
        <dbReference type="RuleBase" id="RU079119"/>
    </source>
</evidence>
<comment type="catalytic activity">
    <reaction evidence="8">
        <text>L-cysteinyl-[protein] + hexadecanoyl-CoA = S-hexadecanoyl-L-cysteinyl-[protein] + CoA</text>
        <dbReference type="Rhea" id="RHEA:36683"/>
        <dbReference type="Rhea" id="RHEA-COMP:10131"/>
        <dbReference type="Rhea" id="RHEA-COMP:11032"/>
        <dbReference type="ChEBI" id="CHEBI:29950"/>
        <dbReference type="ChEBI" id="CHEBI:57287"/>
        <dbReference type="ChEBI" id="CHEBI:57379"/>
        <dbReference type="ChEBI" id="CHEBI:74151"/>
        <dbReference type="EC" id="2.3.1.225"/>
    </reaction>
</comment>
<feature type="domain" description="Palmitoyltransferase DHHC" evidence="10">
    <location>
        <begin position="185"/>
        <end position="319"/>
    </location>
</feature>
<sequence length="678" mass="74211">MVRHHGWQLPAHTFQVVAITVFFLLAVAFYAFFAPFLGNQILQYVAIAIYTPVAFAVFILYIRATRINPADPGIMDKFNEVFSAPNNSNNPRNQDVNLPDNFANNGNWVQSSPSSMCASSIDGHSSVRGNGGVVGNTITPTISSKRKPICCGLMGLGGLLCYTFAKEDCRKGVQTVDPNNPGEDALFCTLCNSEVQPFSKHCRSCDKCVDGFDHHCRWLNNCVGRKNYITFISLMATSLVWLVIEFGVGTAVMVLCFVDKKGTETNIIDKLGDGFSRAPFATVVAICTAVSLLAIIPLGELFFFHLLLIKKGITTYEFVVAMRAMSEPPPESVNDDVQNILYSPSGSATTGISRGSSMGFHLDYKGVWCTPPRVFVDQQDEVIPHLEPGMIPSTVDPDASASGNKQPKKTVKISTWKLAKLDSTEAMKAAAKARASSSVLRPMDATRRALDSQTDVSSSLNGSVRSSDYGQNQSHHRGGRGGSRNLDRIPSPLQYSYPPSQTSRDDYETGTHDSMSSMSSPCRMHEPIALSLIPDRRNIIPRQPQPPQPPPPVLTTNPMFHSSRRPFVVWDQESGRYVSANATRPDVVDFPGRAAINSHHQRPIWTNPSPANANTFPRRPPQPPNFPESLPPSVRSPLQQQHERSIFFGGPLLSAPVRDAIGNTTTPASRLHPSSNSK</sequence>
<protein>
    <recommendedName>
        <fullName evidence="8">S-acyltransferase</fullName>
        <ecNumber evidence="8">2.3.1.225</ecNumber>
    </recommendedName>
    <alternativeName>
        <fullName evidence="8">Palmitoyltransferase</fullName>
    </alternativeName>
</protein>
<gene>
    <name evidence="11" type="ORF">ZOSMA_69G00310</name>
</gene>
<dbReference type="GO" id="GO:0006612">
    <property type="term" value="P:protein targeting to membrane"/>
    <property type="evidence" value="ECO:0000318"/>
    <property type="project" value="GO_Central"/>
</dbReference>
<keyword evidence="12" id="KW-1185">Reference proteome</keyword>
<feature type="compositionally biased region" description="Low complexity" evidence="9">
    <location>
        <begin position="490"/>
        <end position="502"/>
    </location>
</feature>
<evidence type="ECO:0000256" key="3">
    <source>
        <dbReference type="ARBA" id="ARBA00022679"/>
    </source>
</evidence>
<dbReference type="OrthoDB" id="9909019at2759"/>
<proteinExistence type="inferred from homology"/>
<dbReference type="PANTHER" id="PTHR22883:SF203">
    <property type="entry name" value="PALMITOYLTRANSFERASE"/>
    <property type="match status" value="1"/>
</dbReference>
<evidence type="ECO:0000256" key="6">
    <source>
        <dbReference type="ARBA" id="ARBA00023136"/>
    </source>
</evidence>
<keyword evidence="6 8" id="KW-0472">Membrane</keyword>
<dbReference type="EC" id="2.3.1.225" evidence="8"/>
<comment type="caution">
    <text evidence="11">The sequence shown here is derived from an EMBL/GenBank/DDBJ whole genome shotgun (WGS) entry which is preliminary data.</text>
</comment>
<dbReference type="PROSITE" id="PS50216">
    <property type="entry name" value="DHHC"/>
    <property type="match status" value="1"/>
</dbReference>
<organism evidence="11 12">
    <name type="scientific">Zostera marina</name>
    <name type="common">Eelgrass</name>
    <dbReference type="NCBI Taxonomy" id="29655"/>
    <lineage>
        <taxon>Eukaryota</taxon>
        <taxon>Viridiplantae</taxon>
        <taxon>Streptophyta</taxon>
        <taxon>Embryophyta</taxon>
        <taxon>Tracheophyta</taxon>
        <taxon>Spermatophyta</taxon>
        <taxon>Magnoliopsida</taxon>
        <taxon>Liliopsida</taxon>
        <taxon>Zosteraceae</taxon>
        <taxon>Zostera</taxon>
    </lineage>
</organism>
<evidence type="ECO:0000256" key="9">
    <source>
        <dbReference type="SAM" id="MobiDB-lite"/>
    </source>
</evidence>
<evidence type="ECO:0000256" key="2">
    <source>
        <dbReference type="ARBA" id="ARBA00008574"/>
    </source>
</evidence>